<evidence type="ECO:0000256" key="3">
    <source>
        <dbReference type="ARBA" id="ARBA00023239"/>
    </source>
</evidence>
<keyword evidence="3" id="KW-0456">Lyase</keyword>
<dbReference type="InterPro" id="IPR029065">
    <property type="entry name" value="Enolase_C-like"/>
</dbReference>
<keyword evidence="1" id="KW-0479">Metal-binding</keyword>
<dbReference type="Proteomes" id="UP000294832">
    <property type="component" value="Unassembled WGS sequence"/>
</dbReference>
<dbReference type="EC" id="4.2.1.113" evidence="4"/>
<proteinExistence type="predicted"/>
<dbReference type="OrthoDB" id="3725747at2"/>
<dbReference type="AlphaFoldDB" id="A0A4R2FJP8"/>
<dbReference type="SFLD" id="SFLDG00180">
    <property type="entry name" value="muconate_cycloisomerase"/>
    <property type="match status" value="1"/>
</dbReference>
<evidence type="ECO:0000313" key="7">
    <source>
        <dbReference type="Proteomes" id="UP000294832"/>
    </source>
</evidence>
<sequence>MIADSFALARYHIPLEAPLPVGKQRIELRQGLVLKACVGDQQHYVEIAPLNGLDRDGSPINGFSHELLDDVIAEAQLLLQSVIEGGHDLIAASNLTQLPSLAWGLSLLNAKITGQLPVHHPQFEPIPLLVPREGEPITLTKQRISNLPTHIRRVKIKVAQTSMAEELALIYAVLELRPELKLRLDANQGFEQPQAESFCACLPKTAIEYFEEPCRIWQNNRALFASTGIPFALDETLAKTADFKVAEDAFEHGLRALVIKPMLLGTLQRLQQLVDEANALGIRSVLSSSLEASLGIRDLCRVAALLTPDETPGADTLSPFSKDLIVGDQHKTCLQFEALTPVFSVGK</sequence>
<dbReference type="GO" id="GO:0009234">
    <property type="term" value="P:menaquinone biosynthetic process"/>
    <property type="evidence" value="ECO:0007669"/>
    <property type="project" value="UniProtKB-UniRule"/>
</dbReference>
<protein>
    <recommendedName>
        <fullName evidence="4">o-succinylbenzoate synthase</fullName>
        <ecNumber evidence="4">4.2.1.113</ecNumber>
    </recommendedName>
</protein>
<dbReference type="CDD" id="cd03320">
    <property type="entry name" value="OSBS"/>
    <property type="match status" value="1"/>
</dbReference>
<feature type="domain" description="Mandelate racemase/muconate lactonizing enzyme C-terminal" evidence="5">
    <location>
        <begin position="137"/>
        <end position="230"/>
    </location>
</feature>
<evidence type="ECO:0000256" key="4">
    <source>
        <dbReference type="NCBIfam" id="TIGR01927"/>
    </source>
</evidence>
<dbReference type="InterPro" id="IPR013342">
    <property type="entry name" value="Mandelate_racemase_C"/>
</dbReference>
<organism evidence="6 7">
    <name type="scientific">Shewanella fodinae</name>
    <dbReference type="NCBI Taxonomy" id="552357"/>
    <lineage>
        <taxon>Bacteria</taxon>
        <taxon>Pseudomonadati</taxon>
        <taxon>Pseudomonadota</taxon>
        <taxon>Gammaproteobacteria</taxon>
        <taxon>Alteromonadales</taxon>
        <taxon>Shewanellaceae</taxon>
        <taxon>Shewanella</taxon>
    </lineage>
</organism>
<dbReference type="InterPro" id="IPR029017">
    <property type="entry name" value="Enolase-like_N"/>
</dbReference>
<dbReference type="GO" id="GO:0043748">
    <property type="term" value="F:O-succinylbenzoate synthase activity"/>
    <property type="evidence" value="ECO:0007669"/>
    <property type="project" value="UniProtKB-EC"/>
</dbReference>
<evidence type="ECO:0000259" key="5">
    <source>
        <dbReference type="SMART" id="SM00922"/>
    </source>
</evidence>
<keyword evidence="2" id="KW-0460">Magnesium</keyword>
<dbReference type="SFLD" id="SFLDS00001">
    <property type="entry name" value="Enolase"/>
    <property type="match status" value="1"/>
</dbReference>
<evidence type="ECO:0000313" key="6">
    <source>
        <dbReference type="EMBL" id="TCN87007.1"/>
    </source>
</evidence>
<dbReference type="SMART" id="SM00922">
    <property type="entry name" value="MR_MLE"/>
    <property type="match status" value="1"/>
</dbReference>
<comment type="caution">
    <text evidence="6">The sequence shown here is derived from an EMBL/GenBank/DDBJ whole genome shotgun (WGS) entry which is preliminary data.</text>
</comment>
<dbReference type="NCBIfam" id="NF003473">
    <property type="entry name" value="PRK05105.1"/>
    <property type="match status" value="1"/>
</dbReference>
<evidence type="ECO:0000256" key="1">
    <source>
        <dbReference type="ARBA" id="ARBA00022723"/>
    </source>
</evidence>
<dbReference type="Gene3D" id="3.30.390.10">
    <property type="entry name" value="Enolase-like, N-terminal domain"/>
    <property type="match status" value="1"/>
</dbReference>
<dbReference type="PANTHER" id="PTHR48073:SF2">
    <property type="entry name" value="O-SUCCINYLBENZOATE SYNTHASE"/>
    <property type="match status" value="1"/>
</dbReference>
<dbReference type="PANTHER" id="PTHR48073">
    <property type="entry name" value="O-SUCCINYLBENZOATE SYNTHASE-RELATED"/>
    <property type="match status" value="1"/>
</dbReference>
<dbReference type="RefSeq" id="WP_133038184.1">
    <property type="nucleotide sequence ID" value="NZ_SLWF01000005.1"/>
</dbReference>
<dbReference type="EMBL" id="SLWF01000005">
    <property type="protein sequence ID" value="TCN87007.1"/>
    <property type="molecule type" value="Genomic_DNA"/>
</dbReference>
<accession>A0A4R2FJP8</accession>
<keyword evidence="7" id="KW-1185">Reference proteome</keyword>
<dbReference type="GO" id="GO:0046872">
    <property type="term" value="F:metal ion binding"/>
    <property type="evidence" value="ECO:0007669"/>
    <property type="project" value="UniProtKB-KW"/>
</dbReference>
<name>A0A4R2FJP8_9GAMM</name>
<dbReference type="Pfam" id="PF13378">
    <property type="entry name" value="MR_MLE_C"/>
    <property type="match status" value="1"/>
</dbReference>
<dbReference type="InterPro" id="IPR036849">
    <property type="entry name" value="Enolase-like_C_sf"/>
</dbReference>
<dbReference type="SFLD" id="SFLDF00009">
    <property type="entry name" value="o-succinylbenzoate_synthase"/>
    <property type="match status" value="1"/>
</dbReference>
<dbReference type="SUPFAM" id="SSF54826">
    <property type="entry name" value="Enolase N-terminal domain-like"/>
    <property type="match status" value="1"/>
</dbReference>
<dbReference type="NCBIfam" id="TIGR01927">
    <property type="entry name" value="menC_gam_Gplu"/>
    <property type="match status" value="1"/>
</dbReference>
<dbReference type="Pfam" id="PF21508">
    <property type="entry name" value="MenC_N"/>
    <property type="match status" value="1"/>
</dbReference>
<dbReference type="Gene3D" id="3.20.20.120">
    <property type="entry name" value="Enolase-like C-terminal domain"/>
    <property type="match status" value="1"/>
</dbReference>
<dbReference type="SUPFAM" id="SSF51604">
    <property type="entry name" value="Enolase C-terminal domain-like"/>
    <property type="match status" value="1"/>
</dbReference>
<evidence type="ECO:0000256" key="2">
    <source>
        <dbReference type="ARBA" id="ARBA00022842"/>
    </source>
</evidence>
<reference evidence="6 7" key="1">
    <citation type="submission" date="2019-03" db="EMBL/GenBank/DDBJ databases">
        <title>Freshwater and sediment microbial communities from various areas in North America, analyzing microbe dynamics in response to fracking.</title>
        <authorList>
            <person name="Lamendella R."/>
        </authorList>
    </citation>
    <scope>NUCLEOTIDE SEQUENCE [LARGE SCALE GENOMIC DNA]</scope>
    <source>
        <strain evidence="6 7">74A</strain>
    </source>
</reference>
<gene>
    <name evidence="6" type="ORF">EDC91_1059</name>
</gene>
<dbReference type="InterPro" id="IPR041338">
    <property type="entry name" value="OSBS_N"/>
</dbReference>